<keyword evidence="2" id="KW-1185">Reference proteome</keyword>
<proteinExistence type="predicted"/>
<dbReference type="Proteomes" id="UP001443914">
    <property type="component" value="Unassembled WGS sequence"/>
</dbReference>
<dbReference type="PANTHER" id="PTHR33116:SF66">
    <property type="entry name" value="REVERSE TRANSCRIPTASE ZINC-BINDING DOMAIN-CONTAINING PROTEIN"/>
    <property type="match status" value="1"/>
</dbReference>
<organism evidence="1 2">
    <name type="scientific">Saponaria officinalis</name>
    <name type="common">Common soapwort</name>
    <name type="synonym">Lychnis saponaria</name>
    <dbReference type="NCBI Taxonomy" id="3572"/>
    <lineage>
        <taxon>Eukaryota</taxon>
        <taxon>Viridiplantae</taxon>
        <taxon>Streptophyta</taxon>
        <taxon>Embryophyta</taxon>
        <taxon>Tracheophyta</taxon>
        <taxon>Spermatophyta</taxon>
        <taxon>Magnoliopsida</taxon>
        <taxon>eudicotyledons</taxon>
        <taxon>Gunneridae</taxon>
        <taxon>Pentapetalae</taxon>
        <taxon>Caryophyllales</taxon>
        <taxon>Caryophyllaceae</taxon>
        <taxon>Caryophylleae</taxon>
        <taxon>Saponaria</taxon>
    </lineage>
</organism>
<name>A0AAW1GNC3_SAPOF</name>
<reference evidence="1" key="1">
    <citation type="submission" date="2024-03" db="EMBL/GenBank/DDBJ databases">
        <title>WGS assembly of Saponaria officinalis var. Norfolk2.</title>
        <authorList>
            <person name="Jenkins J."/>
            <person name="Shu S."/>
            <person name="Grimwood J."/>
            <person name="Barry K."/>
            <person name="Goodstein D."/>
            <person name="Schmutz J."/>
            <person name="Leebens-Mack J."/>
            <person name="Osbourn A."/>
        </authorList>
    </citation>
    <scope>NUCLEOTIDE SEQUENCE [LARGE SCALE GENOMIC DNA]</scope>
    <source>
        <strain evidence="1">JIC</strain>
    </source>
</reference>
<dbReference type="EMBL" id="JBDFQZ010000014">
    <property type="protein sequence ID" value="KAK9665975.1"/>
    <property type="molecule type" value="Genomic_DNA"/>
</dbReference>
<sequence>MILINRCCLCLCANETHSHLFFKCPYAQTIWRRIFGWMKISGRSTDLITELHWTQFHGRRRHWKTGWFRCSLAATVFHIWDERNKLIFEGHGRTDEQLVRIIKYTVAIKCLASASSSSYDLVVDAFNN</sequence>
<protein>
    <recommendedName>
        <fullName evidence="3">Reverse transcriptase zinc-binding domain-containing protein</fullName>
    </recommendedName>
</protein>
<accession>A0AAW1GNC3</accession>
<evidence type="ECO:0008006" key="3">
    <source>
        <dbReference type="Google" id="ProtNLM"/>
    </source>
</evidence>
<comment type="caution">
    <text evidence="1">The sequence shown here is derived from an EMBL/GenBank/DDBJ whole genome shotgun (WGS) entry which is preliminary data.</text>
</comment>
<gene>
    <name evidence="1" type="ORF">RND81_14G150500</name>
</gene>
<evidence type="ECO:0000313" key="1">
    <source>
        <dbReference type="EMBL" id="KAK9665975.1"/>
    </source>
</evidence>
<dbReference type="AlphaFoldDB" id="A0AAW1GNC3"/>
<evidence type="ECO:0000313" key="2">
    <source>
        <dbReference type="Proteomes" id="UP001443914"/>
    </source>
</evidence>
<dbReference type="PANTHER" id="PTHR33116">
    <property type="entry name" value="REVERSE TRANSCRIPTASE ZINC-BINDING DOMAIN-CONTAINING PROTEIN-RELATED-RELATED"/>
    <property type="match status" value="1"/>
</dbReference>